<protein>
    <recommendedName>
        <fullName evidence="2">DUF7726 domain-containing protein</fullName>
    </recommendedName>
</protein>
<comment type="caution">
    <text evidence="3">The sequence shown here is derived from an EMBL/GenBank/DDBJ whole genome shotgun (WGS) entry which is preliminary data.</text>
</comment>
<reference evidence="3" key="2">
    <citation type="submission" date="2023-05" db="EMBL/GenBank/DDBJ databases">
        <authorList>
            <consortium name="Lawrence Berkeley National Laboratory"/>
            <person name="Steindorff A."/>
            <person name="Hensen N."/>
            <person name="Bonometti L."/>
            <person name="Westerberg I."/>
            <person name="Brannstrom I.O."/>
            <person name="Guillou S."/>
            <person name="Cros-Aarteil S."/>
            <person name="Calhoun S."/>
            <person name="Haridas S."/>
            <person name="Kuo A."/>
            <person name="Mondo S."/>
            <person name="Pangilinan J."/>
            <person name="Riley R."/>
            <person name="Labutti K."/>
            <person name="Andreopoulos B."/>
            <person name="Lipzen A."/>
            <person name="Chen C."/>
            <person name="Yanf M."/>
            <person name="Daum C."/>
            <person name="Ng V."/>
            <person name="Clum A."/>
            <person name="Ohm R."/>
            <person name="Martin F."/>
            <person name="Silar P."/>
            <person name="Natvig D."/>
            <person name="Lalanne C."/>
            <person name="Gautier V."/>
            <person name="Ament-Velasquez S.L."/>
            <person name="Kruys A."/>
            <person name="Hutchinson M.I."/>
            <person name="Powell A.J."/>
            <person name="Barry K."/>
            <person name="Miller A.N."/>
            <person name="Grigoriev I.V."/>
            <person name="Debuchy R."/>
            <person name="Gladieux P."/>
            <person name="Thoren M.H."/>
            <person name="Johannesson H."/>
        </authorList>
    </citation>
    <scope>NUCLEOTIDE SEQUENCE</scope>
    <source>
        <strain evidence="3">CBS 990.96</strain>
    </source>
</reference>
<evidence type="ECO:0000313" key="3">
    <source>
        <dbReference type="EMBL" id="KAK4229182.1"/>
    </source>
</evidence>
<dbReference type="InterPro" id="IPR056143">
    <property type="entry name" value="DUF7726"/>
</dbReference>
<dbReference type="PANTHER" id="PTHR42339">
    <property type="entry name" value="HISTONE H1"/>
    <property type="match status" value="1"/>
</dbReference>
<feature type="compositionally biased region" description="Low complexity" evidence="1">
    <location>
        <begin position="67"/>
        <end position="79"/>
    </location>
</feature>
<dbReference type="InterPro" id="IPR010982">
    <property type="entry name" value="Lambda_DNA-bd_dom_sf"/>
</dbReference>
<name>A0AAN7BTH9_9PEZI</name>
<reference evidence="3" key="1">
    <citation type="journal article" date="2023" name="Mol. Phylogenet. Evol.">
        <title>Genome-scale phylogeny and comparative genomics of the fungal order Sordariales.</title>
        <authorList>
            <person name="Hensen N."/>
            <person name="Bonometti L."/>
            <person name="Westerberg I."/>
            <person name="Brannstrom I.O."/>
            <person name="Guillou S."/>
            <person name="Cros-Aarteil S."/>
            <person name="Calhoun S."/>
            <person name="Haridas S."/>
            <person name="Kuo A."/>
            <person name="Mondo S."/>
            <person name="Pangilinan J."/>
            <person name="Riley R."/>
            <person name="LaButti K."/>
            <person name="Andreopoulos B."/>
            <person name="Lipzen A."/>
            <person name="Chen C."/>
            <person name="Yan M."/>
            <person name="Daum C."/>
            <person name="Ng V."/>
            <person name="Clum A."/>
            <person name="Steindorff A."/>
            <person name="Ohm R.A."/>
            <person name="Martin F."/>
            <person name="Silar P."/>
            <person name="Natvig D.O."/>
            <person name="Lalanne C."/>
            <person name="Gautier V."/>
            <person name="Ament-Velasquez S.L."/>
            <person name="Kruys A."/>
            <person name="Hutchinson M.I."/>
            <person name="Powell A.J."/>
            <person name="Barry K."/>
            <person name="Miller A.N."/>
            <person name="Grigoriev I.V."/>
            <person name="Debuchy R."/>
            <person name="Gladieux P."/>
            <person name="Hiltunen Thoren M."/>
            <person name="Johannesson H."/>
        </authorList>
    </citation>
    <scope>NUCLEOTIDE SEQUENCE</scope>
    <source>
        <strain evidence="3">CBS 990.96</strain>
    </source>
</reference>
<dbReference type="Gene3D" id="1.10.260.40">
    <property type="entry name" value="lambda repressor-like DNA-binding domains"/>
    <property type="match status" value="1"/>
</dbReference>
<proteinExistence type="predicted"/>
<dbReference type="GO" id="GO:0003677">
    <property type="term" value="F:DNA binding"/>
    <property type="evidence" value="ECO:0007669"/>
    <property type="project" value="InterPro"/>
</dbReference>
<feature type="compositionally biased region" description="Low complexity" evidence="1">
    <location>
        <begin position="189"/>
        <end position="217"/>
    </location>
</feature>
<keyword evidence="4" id="KW-1185">Reference proteome</keyword>
<dbReference type="Pfam" id="PF24852">
    <property type="entry name" value="DUF7726"/>
    <property type="match status" value="1"/>
</dbReference>
<gene>
    <name evidence="3" type="ORF">QBC38DRAFT_125217</name>
</gene>
<sequence>MSSLFHRTVLGEMATETTPQPPLAPLQGAVPPVVTVAPIQEPQVAPATAPIPARSPLPTAGKENVQTAPAVPVTKAPAKNLKRKSGSGVELDPARLEEMLDELDSGFASITENCDQVRRKVNRFIDSGAMTKTAFAKEIGVSAKSLNGFLGCHGPMKGNNFAAYGHSWAYFRKFELTGESLPAPKKQKTTPTPAAAAAATASASTATPSAGTATTETPAAASKKAAIAGSAPTAADIADIALEGEEKDEVPIFDSCDEVRKKINAHLKKDGVTQAQFCRDVYAQLKGPSKPGKCFQGVQLSRFRGMKGTYEGAKSPFYYGAYVFFEKLRIKEVKPKSKHRLEMERQWGEDGGIERDGGRWGYQFFEHLCCSLEVLVS</sequence>
<feature type="domain" description="DUF7726" evidence="2">
    <location>
        <begin position="109"/>
        <end position="178"/>
    </location>
</feature>
<dbReference type="EMBL" id="MU865311">
    <property type="protein sequence ID" value="KAK4229182.1"/>
    <property type="molecule type" value="Genomic_DNA"/>
</dbReference>
<evidence type="ECO:0000259" key="2">
    <source>
        <dbReference type="Pfam" id="PF24852"/>
    </source>
</evidence>
<accession>A0AAN7BTH9</accession>
<feature type="region of interest" description="Disordered" evidence="1">
    <location>
        <begin position="46"/>
        <end position="90"/>
    </location>
</feature>
<evidence type="ECO:0000256" key="1">
    <source>
        <dbReference type="SAM" id="MobiDB-lite"/>
    </source>
</evidence>
<feature type="region of interest" description="Disordered" evidence="1">
    <location>
        <begin position="182"/>
        <end position="217"/>
    </location>
</feature>
<dbReference type="AlphaFoldDB" id="A0AAN7BTH9"/>
<evidence type="ECO:0000313" key="4">
    <source>
        <dbReference type="Proteomes" id="UP001301958"/>
    </source>
</evidence>
<dbReference type="Proteomes" id="UP001301958">
    <property type="component" value="Unassembled WGS sequence"/>
</dbReference>
<organism evidence="3 4">
    <name type="scientific">Podospora fimiseda</name>
    <dbReference type="NCBI Taxonomy" id="252190"/>
    <lineage>
        <taxon>Eukaryota</taxon>
        <taxon>Fungi</taxon>
        <taxon>Dikarya</taxon>
        <taxon>Ascomycota</taxon>
        <taxon>Pezizomycotina</taxon>
        <taxon>Sordariomycetes</taxon>
        <taxon>Sordariomycetidae</taxon>
        <taxon>Sordariales</taxon>
        <taxon>Podosporaceae</taxon>
        <taxon>Podospora</taxon>
    </lineage>
</organism>
<dbReference type="PANTHER" id="PTHR42339:SF1">
    <property type="entry name" value="HISTONE H1"/>
    <property type="match status" value="1"/>
</dbReference>